<dbReference type="InterPro" id="IPR017853">
    <property type="entry name" value="GH"/>
</dbReference>
<dbReference type="EMBL" id="BOOW01000010">
    <property type="protein sequence ID" value="GII91536.1"/>
    <property type="molecule type" value="Genomic_DNA"/>
</dbReference>
<reference evidence="5" key="1">
    <citation type="submission" date="2021-01" db="EMBL/GenBank/DDBJ databases">
        <title>Whole genome shotgun sequence of Sinosporangium siamense NBRC 109515.</title>
        <authorList>
            <person name="Komaki H."/>
            <person name="Tamura T."/>
        </authorList>
    </citation>
    <scope>NUCLEOTIDE SEQUENCE</scope>
    <source>
        <strain evidence="5">NBRC 109515</strain>
    </source>
</reference>
<proteinExistence type="inferred from homology"/>
<dbReference type="PANTHER" id="PTHR30480">
    <property type="entry name" value="BETA-HEXOSAMINIDASE-RELATED"/>
    <property type="match status" value="1"/>
</dbReference>
<dbReference type="Gene3D" id="3.20.20.300">
    <property type="entry name" value="Glycoside hydrolase, family 3, N-terminal domain"/>
    <property type="match status" value="1"/>
</dbReference>
<evidence type="ECO:0000313" key="5">
    <source>
        <dbReference type="EMBL" id="GII91536.1"/>
    </source>
</evidence>
<dbReference type="GO" id="GO:0004553">
    <property type="term" value="F:hydrolase activity, hydrolyzing O-glycosyl compounds"/>
    <property type="evidence" value="ECO:0007669"/>
    <property type="project" value="InterPro"/>
</dbReference>
<comment type="similarity">
    <text evidence="1">Belongs to the glycosyl hydrolase 3 family.</text>
</comment>
<gene>
    <name evidence="5" type="ORF">Ssi02_17670</name>
</gene>
<comment type="caution">
    <text evidence="5">The sequence shown here is derived from an EMBL/GenBank/DDBJ whole genome shotgun (WGS) entry which is preliminary data.</text>
</comment>
<keyword evidence="3" id="KW-0326">Glycosidase</keyword>
<protein>
    <submittedName>
        <fullName evidence="5">Hydrolase</fullName>
    </submittedName>
</protein>
<keyword evidence="2 5" id="KW-0378">Hydrolase</keyword>
<sequence length="499" mass="51776">MPHSPDLARLALTVLQPGFDGTAPPEWLLKALAEGLGGAVLFARNIVDTAQTAGLVAAMREENPSVVVAADEEAGVVTRLEARTGSSWPGNRALGVVGDPGRTERVARAVGHLLASVGVTLDYAPSVDVNANPANPVIGIRSFGADPALVADHGAAWIKGLQSTGVAACAKHFPGHGDTITDSHLALPTVHASRDLLWERDLPPFQAAIAAGVRSVMCGHLLVPVLDPAFPATLSRPILTGLLRDELGFTGMLVTDAIEMQAVAALHSPGEIAVRSLAAGVDAICVGVSSEHGESVYALRDAIVAAVHDGRLGEERLAEAAARVHALAAWCAERSPGSRVWAERDEDVRLGLSTARAALRLARSGGELQPVGEGTPLASAPLVVDIAPRLNLAVAPGTPTGLYGALLDLLPGTTGVTVTAEDPELPDLSGDRPLVIVVYEAVRHAWVRDLVARAVRQRPDAIVVETGIPDTPLGATYLTTNGISRASAQVVARWLVDGQ</sequence>
<accession>A0A919RCR3</accession>
<dbReference type="InterPro" id="IPR001764">
    <property type="entry name" value="Glyco_hydro_3_N"/>
</dbReference>
<dbReference type="GO" id="GO:0009254">
    <property type="term" value="P:peptidoglycan turnover"/>
    <property type="evidence" value="ECO:0007669"/>
    <property type="project" value="TreeGrafter"/>
</dbReference>
<dbReference type="Proteomes" id="UP000606172">
    <property type="component" value="Unassembled WGS sequence"/>
</dbReference>
<dbReference type="AlphaFoldDB" id="A0A919RCR3"/>
<dbReference type="GO" id="GO:0005975">
    <property type="term" value="P:carbohydrate metabolic process"/>
    <property type="evidence" value="ECO:0007669"/>
    <property type="project" value="InterPro"/>
</dbReference>
<dbReference type="RefSeq" id="WP_204023178.1">
    <property type="nucleotide sequence ID" value="NZ_BOOW01000010.1"/>
</dbReference>
<dbReference type="SUPFAM" id="SSF51445">
    <property type="entry name" value="(Trans)glycosidases"/>
    <property type="match status" value="1"/>
</dbReference>
<organism evidence="5 6">
    <name type="scientific">Sinosporangium siamense</name>
    <dbReference type="NCBI Taxonomy" id="1367973"/>
    <lineage>
        <taxon>Bacteria</taxon>
        <taxon>Bacillati</taxon>
        <taxon>Actinomycetota</taxon>
        <taxon>Actinomycetes</taxon>
        <taxon>Streptosporangiales</taxon>
        <taxon>Streptosporangiaceae</taxon>
        <taxon>Sinosporangium</taxon>
    </lineage>
</organism>
<keyword evidence="6" id="KW-1185">Reference proteome</keyword>
<evidence type="ECO:0000256" key="3">
    <source>
        <dbReference type="ARBA" id="ARBA00023295"/>
    </source>
</evidence>
<dbReference type="Pfam" id="PF00933">
    <property type="entry name" value="Glyco_hydro_3"/>
    <property type="match status" value="1"/>
</dbReference>
<evidence type="ECO:0000256" key="2">
    <source>
        <dbReference type="ARBA" id="ARBA00022801"/>
    </source>
</evidence>
<evidence type="ECO:0000256" key="1">
    <source>
        <dbReference type="ARBA" id="ARBA00005336"/>
    </source>
</evidence>
<feature type="domain" description="Glycoside hydrolase family 3 N-terminal" evidence="4">
    <location>
        <begin position="34"/>
        <end position="326"/>
    </location>
</feature>
<dbReference type="PANTHER" id="PTHR30480:SF16">
    <property type="entry name" value="GLYCOSIDE HYDROLASE FAMILY 3 DOMAIN PROTEIN"/>
    <property type="match status" value="1"/>
</dbReference>
<evidence type="ECO:0000313" key="6">
    <source>
        <dbReference type="Proteomes" id="UP000606172"/>
    </source>
</evidence>
<dbReference type="InterPro" id="IPR050226">
    <property type="entry name" value="NagZ_Beta-hexosaminidase"/>
</dbReference>
<dbReference type="InterPro" id="IPR036962">
    <property type="entry name" value="Glyco_hydro_3_N_sf"/>
</dbReference>
<evidence type="ECO:0000259" key="4">
    <source>
        <dbReference type="Pfam" id="PF00933"/>
    </source>
</evidence>
<name>A0A919RCR3_9ACTN</name>